<keyword evidence="3" id="KW-1003">Cell membrane</keyword>
<keyword evidence="5 7" id="KW-1133">Transmembrane helix</keyword>
<feature type="transmembrane region" description="Helical" evidence="7">
    <location>
        <begin position="59"/>
        <end position="83"/>
    </location>
</feature>
<evidence type="ECO:0000256" key="1">
    <source>
        <dbReference type="ARBA" id="ARBA00004651"/>
    </source>
</evidence>
<sequence>MWIRRRLLLGRWVPGMNAALDGVQIDGISLPIARLADHDVPGVGWSYDRLDTVTGDRKLLLSSLFLNWVFGPALMFALAWLMLPDLPEYPYRADHRGPGPLYRHGHHLERPGLRRS</sequence>
<dbReference type="GO" id="GO:0015104">
    <property type="term" value="F:antimonite transmembrane transporter activity"/>
    <property type="evidence" value="ECO:0007669"/>
    <property type="project" value="TreeGrafter"/>
</dbReference>
<gene>
    <name evidence="8" type="ORF">MARA_62150</name>
</gene>
<keyword evidence="6 7" id="KW-0472">Membrane</keyword>
<dbReference type="GO" id="GO:0015297">
    <property type="term" value="F:antiporter activity"/>
    <property type="evidence" value="ECO:0007669"/>
    <property type="project" value="InterPro"/>
</dbReference>
<dbReference type="EMBL" id="AP022593">
    <property type="protein sequence ID" value="BBY52747.1"/>
    <property type="molecule type" value="Genomic_DNA"/>
</dbReference>
<dbReference type="Proteomes" id="UP000467428">
    <property type="component" value="Chromosome"/>
</dbReference>
<dbReference type="KEGG" id="marz:MARA_62150"/>
<dbReference type="Pfam" id="PF01758">
    <property type="entry name" value="SBF"/>
    <property type="match status" value="1"/>
</dbReference>
<dbReference type="GO" id="GO:0015105">
    <property type="term" value="F:arsenite transmembrane transporter activity"/>
    <property type="evidence" value="ECO:0007669"/>
    <property type="project" value="TreeGrafter"/>
</dbReference>
<keyword evidence="2" id="KW-0813">Transport</keyword>
<name>A0A7I7S7B1_9MYCO</name>
<dbReference type="AlphaFoldDB" id="A0A7I7S7B1"/>
<organism evidence="8 9">
    <name type="scientific">Mycolicibacterium arabiense</name>
    <dbReference type="NCBI Taxonomy" id="1286181"/>
    <lineage>
        <taxon>Bacteria</taxon>
        <taxon>Bacillati</taxon>
        <taxon>Actinomycetota</taxon>
        <taxon>Actinomycetes</taxon>
        <taxon>Mycobacteriales</taxon>
        <taxon>Mycobacteriaceae</taxon>
        <taxon>Mycolicibacterium</taxon>
    </lineage>
</organism>
<keyword evidence="9" id="KW-1185">Reference proteome</keyword>
<accession>A0A7I7S7B1</accession>
<proteinExistence type="predicted"/>
<evidence type="ECO:0000256" key="3">
    <source>
        <dbReference type="ARBA" id="ARBA00022475"/>
    </source>
</evidence>
<evidence type="ECO:0000256" key="2">
    <source>
        <dbReference type="ARBA" id="ARBA00022448"/>
    </source>
</evidence>
<evidence type="ECO:0000313" key="9">
    <source>
        <dbReference type="Proteomes" id="UP000467428"/>
    </source>
</evidence>
<evidence type="ECO:0000256" key="7">
    <source>
        <dbReference type="SAM" id="Phobius"/>
    </source>
</evidence>
<evidence type="ECO:0000256" key="4">
    <source>
        <dbReference type="ARBA" id="ARBA00022692"/>
    </source>
</evidence>
<dbReference type="GO" id="GO:0005886">
    <property type="term" value="C:plasma membrane"/>
    <property type="evidence" value="ECO:0007669"/>
    <property type="project" value="UniProtKB-SubCell"/>
</dbReference>
<evidence type="ECO:0000313" key="8">
    <source>
        <dbReference type="EMBL" id="BBY52747.1"/>
    </source>
</evidence>
<evidence type="ECO:0000256" key="6">
    <source>
        <dbReference type="ARBA" id="ARBA00023136"/>
    </source>
</evidence>
<geneLocation type="plasmid" evidence="9">
    <name>pjcm18538 dna</name>
</geneLocation>
<dbReference type="InterPro" id="IPR004706">
    <property type="entry name" value="Arsenical-R_Acr3"/>
</dbReference>
<dbReference type="PANTHER" id="PTHR43057">
    <property type="entry name" value="ARSENITE EFFLUX TRANSPORTER"/>
    <property type="match status" value="1"/>
</dbReference>
<dbReference type="PANTHER" id="PTHR43057:SF1">
    <property type="entry name" value="ARSENICAL-RESISTANCE PROTEIN 3"/>
    <property type="match status" value="1"/>
</dbReference>
<reference evidence="8 9" key="1">
    <citation type="journal article" date="2019" name="Emerg. Microbes Infect.">
        <title>Comprehensive subspecies identification of 175 nontuberculous mycobacteria species based on 7547 genomic profiles.</title>
        <authorList>
            <person name="Matsumoto Y."/>
            <person name="Kinjo T."/>
            <person name="Motooka D."/>
            <person name="Nabeya D."/>
            <person name="Jung N."/>
            <person name="Uechi K."/>
            <person name="Horii T."/>
            <person name="Iida T."/>
            <person name="Fujita J."/>
            <person name="Nakamura S."/>
        </authorList>
    </citation>
    <scope>NUCLEOTIDE SEQUENCE [LARGE SCALE GENOMIC DNA]</scope>
    <source>
        <strain evidence="8 9">JCM 18538</strain>
    </source>
</reference>
<protein>
    <submittedName>
        <fullName evidence="8">Uncharacterized protein</fullName>
    </submittedName>
</protein>
<evidence type="ECO:0000256" key="5">
    <source>
        <dbReference type="ARBA" id="ARBA00022989"/>
    </source>
</evidence>
<comment type="subcellular location">
    <subcellularLocation>
        <location evidence="1">Cell membrane</location>
        <topology evidence="1">Multi-pass membrane protein</topology>
    </subcellularLocation>
</comment>
<dbReference type="InterPro" id="IPR002657">
    <property type="entry name" value="BilAc:Na_symport/Acr3"/>
</dbReference>
<keyword evidence="4 7" id="KW-0812">Transmembrane</keyword>